<name>A0A1B1Z7D6_9BACL</name>
<keyword evidence="5" id="KW-0326">Glycosidase</keyword>
<dbReference type="InterPro" id="IPR017853">
    <property type="entry name" value="GH"/>
</dbReference>
<dbReference type="PANTHER" id="PTHR30480">
    <property type="entry name" value="BETA-HEXOSAMINIDASE-RELATED"/>
    <property type="match status" value="1"/>
</dbReference>
<dbReference type="Gene3D" id="3.20.20.300">
    <property type="entry name" value="Glycoside hydrolase, family 3, N-terminal domain"/>
    <property type="match status" value="1"/>
</dbReference>
<gene>
    <name evidence="8" type="ORF">ABE41_015030</name>
</gene>
<dbReference type="OrthoDB" id="9805821at2"/>
<comment type="catalytic activity">
    <reaction evidence="1">
        <text>Hydrolysis of terminal non-reducing N-acetyl-D-hexosamine residues in N-acetyl-beta-D-hexosaminides.</text>
        <dbReference type="EC" id="3.2.1.52"/>
    </reaction>
</comment>
<evidence type="ECO:0000256" key="5">
    <source>
        <dbReference type="ARBA" id="ARBA00023295"/>
    </source>
</evidence>
<dbReference type="InterPro" id="IPR036962">
    <property type="entry name" value="Glyco_hydro_3_N_sf"/>
</dbReference>
<dbReference type="Gene3D" id="2.60.40.1080">
    <property type="match status" value="1"/>
</dbReference>
<evidence type="ECO:0000259" key="6">
    <source>
        <dbReference type="Pfam" id="PF00933"/>
    </source>
</evidence>
<dbReference type="InterPro" id="IPR036881">
    <property type="entry name" value="Glyco_hydro_3_C_sf"/>
</dbReference>
<protein>
    <recommendedName>
        <fullName evidence="3">beta-N-acetylhexosaminidase</fullName>
        <ecNumber evidence="3">3.2.1.52</ecNumber>
    </recommendedName>
</protein>
<dbReference type="RefSeq" id="WP_066294895.1">
    <property type="nucleotide sequence ID" value="NZ_CP016761.1"/>
</dbReference>
<evidence type="ECO:0000313" key="9">
    <source>
        <dbReference type="Proteomes" id="UP000077412"/>
    </source>
</evidence>
<dbReference type="SUPFAM" id="SSF49373">
    <property type="entry name" value="Invasin/intimin cell-adhesion fragments"/>
    <property type="match status" value="1"/>
</dbReference>
<dbReference type="Pfam" id="PF00933">
    <property type="entry name" value="Glyco_hydro_3"/>
    <property type="match status" value="1"/>
</dbReference>
<accession>A0A1B1Z7D6</accession>
<dbReference type="GO" id="GO:0005975">
    <property type="term" value="P:carbohydrate metabolic process"/>
    <property type="evidence" value="ECO:0007669"/>
    <property type="project" value="InterPro"/>
</dbReference>
<sequence length="686" mass="74749">MIRFLILAAVLIVPLFSGMGKSDSVSAEQGNNGHLIIAQNIPQLDDEIKGETFDLSALLAYENGKYVEVKENLKWGSLNKNVASISNEGVVTLSGQSGKTFIFVTNGKSYDRIGIHVKHGEANFDKQKGHKYDIISNAVRSMSVKEKVGQMLMPDFRNWNGQPVTEMNDEIKELVKKYHLGGVILFRENVVTTEQTVRLVDEYKKANEDYGLLLSIDQEGGIVTRLQSGTDFPGNMALGATRSTELAESVGYAIGSELHSLGINMNLAPVLDVNNNPDNPVIGVRSFGEDPQLVADLGTAYTKGLQNSGMAATAKHFPGHGDTATDSHLGLPSVPHDKERLLEVELYPFQQAMNEGIDAIMTAHVTFPKIDPTTVISKKDGTEIALPATLSYEVLTNLMRNEMGFDGVISTDALNMKAIADHFGPVDAVIRAVNAGTDIILMPVGLEEVASGLYEAVEKGEITEERLNQSVERLLTLKAKRGIFKQVTETPVEEKIEHAEEVVGNITHKETELEVARKSITLVQNNGLLPADKNNLDSVVVIGNTYSDSLQKALAEHHSSVELIKSTQPLSEAQLTKVRNADLVVLGTYTFNVSGRSPSSPQMQMVNQVIQAAPDKTVAVGIRNPYDIMAFPEVTSYITQYGFRDASFKASAETIFGLNNPSGKLPVTIYRDADSVLYPFGHGLSY</sequence>
<dbReference type="KEGG" id="far:ABE41_015030"/>
<dbReference type="GO" id="GO:0009254">
    <property type="term" value="P:peptidoglycan turnover"/>
    <property type="evidence" value="ECO:0007669"/>
    <property type="project" value="TreeGrafter"/>
</dbReference>
<dbReference type="InterPro" id="IPR050226">
    <property type="entry name" value="NagZ_Beta-hexosaminidase"/>
</dbReference>
<dbReference type="EMBL" id="CP016761">
    <property type="protein sequence ID" value="ANX13321.1"/>
    <property type="molecule type" value="Genomic_DNA"/>
</dbReference>
<dbReference type="PRINTS" id="PR00133">
    <property type="entry name" value="GLHYDRLASE3"/>
</dbReference>
<dbReference type="InterPro" id="IPR002772">
    <property type="entry name" value="Glyco_hydro_3_C"/>
</dbReference>
<dbReference type="Pfam" id="PF01915">
    <property type="entry name" value="Glyco_hydro_3_C"/>
    <property type="match status" value="1"/>
</dbReference>
<dbReference type="FunFam" id="3.20.20.300:FF:000014">
    <property type="entry name" value="Beta-hexosaminidase, lipoprotein"/>
    <property type="match status" value="1"/>
</dbReference>
<evidence type="ECO:0000256" key="3">
    <source>
        <dbReference type="ARBA" id="ARBA00012663"/>
    </source>
</evidence>
<organism evidence="8 9">
    <name type="scientific">Fictibacillus arsenicus</name>
    <dbReference type="NCBI Taxonomy" id="255247"/>
    <lineage>
        <taxon>Bacteria</taxon>
        <taxon>Bacillati</taxon>
        <taxon>Bacillota</taxon>
        <taxon>Bacilli</taxon>
        <taxon>Bacillales</taxon>
        <taxon>Fictibacillaceae</taxon>
        <taxon>Fictibacillus</taxon>
    </lineage>
</organism>
<dbReference type="InterPro" id="IPR008964">
    <property type="entry name" value="Invasin/intimin_cell_adhesion"/>
</dbReference>
<dbReference type="NCBIfam" id="NF003740">
    <property type="entry name" value="PRK05337.1"/>
    <property type="match status" value="1"/>
</dbReference>
<reference evidence="8 9" key="1">
    <citation type="submission" date="2016-08" db="EMBL/GenBank/DDBJ databases">
        <title>Complete genome sequence of Fictibacillus arsenicus G25-54, a strain with toxicity to nematodes and a potential arsenic-resistance activity.</title>
        <authorList>
            <person name="Zheng Z."/>
        </authorList>
    </citation>
    <scope>NUCLEOTIDE SEQUENCE [LARGE SCALE GENOMIC DNA]</scope>
    <source>
        <strain evidence="8 9">G25-54</strain>
    </source>
</reference>
<keyword evidence="4" id="KW-0378">Hydrolase</keyword>
<keyword evidence="9" id="KW-1185">Reference proteome</keyword>
<dbReference type="AlphaFoldDB" id="A0A1B1Z7D6"/>
<evidence type="ECO:0000313" key="8">
    <source>
        <dbReference type="EMBL" id="ANX13321.1"/>
    </source>
</evidence>
<dbReference type="Proteomes" id="UP000077412">
    <property type="component" value="Chromosome"/>
</dbReference>
<evidence type="ECO:0000256" key="1">
    <source>
        <dbReference type="ARBA" id="ARBA00001231"/>
    </source>
</evidence>
<dbReference type="STRING" id="255247.ABE41_015030"/>
<comment type="similarity">
    <text evidence="2">Belongs to the glycosyl hydrolase 3 family.</text>
</comment>
<dbReference type="GO" id="GO:0004563">
    <property type="term" value="F:beta-N-acetylhexosaminidase activity"/>
    <property type="evidence" value="ECO:0007669"/>
    <property type="project" value="UniProtKB-EC"/>
</dbReference>
<dbReference type="InterPro" id="IPR001764">
    <property type="entry name" value="Glyco_hydro_3_N"/>
</dbReference>
<proteinExistence type="inferred from homology"/>
<feature type="domain" description="Glycoside hydrolase family 3 N-terminal" evidence="6">
    <location>
        <begin position="144"/>
        <end position="477"/>
    </location>
</feature>
<dbReference type="SUPFAM" id="SSF52279">
    <property type="entry name" value="Beta-D-glucan exohydrolase, C-terminal domain"/>
    <property type="match status" value="1"/>
</dbReference>
<dbReference type="PANTHER" id="PTHR30480:SF13">
    <property type="entry name" value="BETA-HEXOSAMINIDASE"/>
    <property type="match status" value="1"/>
</dbReference>
<evidence type="ECO:0000256" key="2">
    <source>
        <dbReference type="ARBA" id="ARBA00005336"/>
    </source>
</evidence>
<dbReference type="Gene3D" id="3.40.50.1700">
    <property type="entry name" value="Glycoside hydrolase family 3 C-terminal domain"/>
    <property type="match status" value="1"/>
</dbReference>
<dbReference type="SUPFAM" id="SSF51445">
    <property type="entry name" value="(Trans)glycosidases"/>
    <property type="match status" value="1"/>
</dbReference>
<feature type="domain" description="Glycoside hydrolase family 3 C-terminal" evidence="7">
    <location>
        <begin position="520"/>
        <end position="686"/>
    </location>
</feature>
<evidence type="ECO:0000259" key="7">
    <source>
        <dbReference type="Pfam" id="PF01915"/>
    </source>
</evidence>
<dbReference type="EC" id="3.2.1.52" evidence="3"/>
<evidence type="ECO:0000256" key="4">
    <source>
        <dbReference type="ARBA" id="ARBA00022801"/>
    </source>
</evidence>